<dbReference type="Proteomes" id="UP001500552">
    <property type="component" value="Unassembled WGS sequence"/>
</dbReference>
<organism evidence="4 5">
    <name type="scientific">Pontibacter saemangeumensis</name>
    <dbReference type="NCBI Taxonomy" id="1084525"/>
    <lineage>
        <taxon>Bacteria</taxon>
        <taxon>Pseudomonadati</taxon>
        <taxon>Bacteroidota</taxon>
        <taxon>Cytophagia</taxon>
        <taxon>Cytophagales</taxon>
        <taxon>Hymenobacteraceae</taxon>
        <taxon>Pontibacter</taxon>
    </lineage>
</organism>
<feature type="domain" description="GFO/IDH/MocA-like oxidoreductase" evidence="3">
    <location>
        <begin position="132"/>
        <end position="258"/>
    </location>
</feature>
<dbReference type="Pfam" id="PF22725">
    <property type="entry name" value="GFO_IDH_MocA_C3"/>
    <property type="match status" value="1"/>
</dbReference>
<evidence type="ECO:0000256" key="1">
    <source>
        <dbReference type="ARBA" id="ARBA00023002"/>
    </source>
</evidence>
<sequence length="337" mass="36755">MEEIRWGMIGCGDVAERKSGPAFQQVAGSRLVAVMRRDAEKAADFAARHQVPKWYSQADALIRDPDINAVYVATPPASHEAYAIAALAAGKHVYLEKPMALDSDGARRIAEKAKESTGKLVIAHYRRALPAFRKVKELLDGGEIGQPLLVDVRLLQPAKPGLVAASETNWRTDPAISGGGLFHDLAPHQLDLMLLYFGAVQRATGFSANQAKVTEADDFVSGLIQFENGVNFRGLWGFNVPPEQALDSCEIIGTKGKISFSFFGEAEVVLWQDGKREVLRFKNPAYVQQPMIEKVTGYFLGQNPNPCPAGEAVEGMRLIDAFTGKKVYEKQDGAQPG</sequence>
<evidence type="ECO:0000259" key="3">
    <source>
        <dbReference type="Pfam" id="PF22725"/>
    </source>
</evidence>
<dbReference type="PANTHER" id="PTHR43818">
    <property type="entry name" value="BCDNA.GH03377"/>
    <property type="match status" value="1"/>
</dbReference>
<evidence type="ECO:0000313" key="5">
    <source>
        <dbReference type="Proteomes" id="UP001500552"/>
    </source>
</evidence>
<dbReference type="InterPro" id="IPR000683">
    <property type="entry name" value="Gfo/Idh/MocA-like_OxRdtase_N"/>
</dbReference>
<proteinExistence type="predicted"/>
<dbReference type="InterPro" id="IPR036291">
    <property type="entry name" value="NAD(P)-bd_dom_sf"/>
</dbReference>
<dbReference type="RefSeq" id="WP_345161604.1">
    <property type="nucleotide sequence ID" value="NZ_BAABHC010000029.1"/>
</dbReference>
<dbReference type="SUPFAM" id="SSF51735">
    <property type="entry name" value="NAD(P)-binding Rossmann-fold domains"/>
    <property type="match status" value="1"/>
</dbReference>
<keyword evidence="1" id="KW-0560">Oxidoreductase</keyword>
<dbReference type="InterPro" id="IPR055170">
    <property type="entry name" value="GFO_IDH_MocA-like_dom"/>
</dbReference>
<protein>
    <submittedName>
        <fullName evidence="4">Gfo/Idh/MocA family oxidoreductase</fullName>
    </submittedName>
</protein>
<dbReference type="PANTHER" id="PTHR43818:SF11">
    <property type="entry name" value="BCDNA.GH03377"/>
    <property type="match status" value="1"/>
</dbReference>
<reference evidence="5" key="1">
    <citation type="journal article" date="2019" name="Int. J. Syst. Evol. Microbiol.">
        <title>The Global Catalogue of Microorganisms (GCM) 10K type strain sequencing project: providing services to taxonomists for standard genome sequencing and annotation.</title>
        <authorList>
            <consortium name="The Broad Institute Genomics Platform"/>
            <consortium name="The Broad Institute Genome Sequencing Center for Infectious Disease"/>
            <person name="Wu L."/>
            <person name="Ma J."/>
        </authorList>
    </citation>
    <scope>NUCLEOTIDE SEQUENCE [LARGE SCALE GENOMIC DNA]</scope>
    <source>
        <strain evidence="5">JCM 17926</strain>
    </source>
</reference>
<dbReference type="Pfam" id="PF01408">
    <property type="entry name" value="GFO_IDH_MocA"/>
    <property type="match status" value="1"/>
</dbReference>
<accession>A0ABP8LZN3</accession>
<evidence type="ECO:0000259" key="2">
    <source>
        <dbReference type="Pfam" id="PF01408"/>
    </source>
</evidence>
<keyword evidence="5" id="KW-1185">Reference proteome</keyword>
<evidence type="ECO:0000313" key="4">
    <source>
        <dbReference type="EMBL" id="GAA4441308.1"/>
    </source>
</evidence>
<name>A0ABP8LZN3_9BACT</name>
<dbReference type="InterPro" id="IPR050463">
    <property type="entry name" value="Gfo/Idh/MocA_oxidrdct_glycsds"/>
</dbReference>
<dbReference type="EMBL" id="BAABHC010000029">
    <property type="protein sequence ID" value="GAA4441308.1"/>
    <property type="molecule type" value="Genomic_DNA"/>
</dbReference>
<dbReference type="Gene3D" id="3.30.360.10">
    <property type="entry name" value="Dihydrodipicolinate Reductase, domain 2"/>
    <property type="match status" value="1"/>
</dbReference>
<dbReference type="SUPFAM" id="SSF55347">
    <property type="entry name" value="Glyceraldehyde-3-phosphate dehydrogenase-like, C-terminal domain"/>
    <property type="match status" value="1"/>
</dbReference>
<comment type="caution">
    <text evidence="4">The sequence shown here is derived from an EMBL/GenBank/DDBJ whole genome shotgun (WGS) entry which is preliminary data.</text>
</comment>
<gene>
    <name evidence="4" type="ORF">GCM10023188_39680</name>
</gene>
<feature type="domain" description="Gfo/Idh/MocA-like oxidoreductase N-terminal" evidence="2">
    <location>
        <begin position="4"/>
        <end position="122"/>
    </location>
</feature>
<dbReference type="Gene3D" id="3.40.50.720">
    <property type="entry name" value="NAD(P)-binding Rossmann-like Domain"/>
    <property type="match status" value="1"/>
</dbReference>